<dbReference type="RefSeq" id="WP_179355671.1">
    <property type="nucleotide sequence ID" value="NZ_CP058627.1"/>
</dbReference>
<dbReference type="AlphaFoldDB" id="A0A7H9BKH2"/>
<dbReference type="Pfam" id="PF11142">
    <property type="entry name" value="DUF2917"/>
    <property type="match status" value="1"/>
</dbReference>
<keyword evidence="2" id="KW-1185">Reference proteome</keyword>
<evidence type="ECO:0000313" key="1">
    <source>
        <dbReference type="EMBL" id="QLG89175.1"/>
    </source>
</evidence>
<dbReference type="Proteomes" id="UP000509597">
    <property type="component" value="Chromosome"/>
</dbReference>
<dbReference type="InterPro" id="IPR021317">
    <property type="entry name" value="DUF2917"/>
</dbReference>
<dbReference type="EMBL" id="CP058627">
    <property type="protein sequence ID" value="QLG89175.1"/>
    <property type="molecule type" value="Genomic_DNA"/>
</dbReference>
<dbReference type="KEGG" id="chiz:HQ393_13495"/>
<proteinExistence type="predicted"/>
<gene>
    <name evidence="1" type="ORF">HQ393_13495</name>
</gene>
<name>A0A7H9BKH2_9NEIS</name>
<sequence>MLSYLRLTLKADEILIADLAQAAELRCVQGSVWLASNQHSADIVLNGGDQHSLAPGHLLLEGQAELHFSGEALNIRPYFKTLRRGSR</sequence>
<organism evidence="1 2">
    <name type="scientific">Chitinibacter bivalviorum</name>
    <dbReference type="NCBI Taxonomy" id="2739434"/>
    <lineage>
        <taxon>Bacteria</taxon>
        <taxon>Pseudomonadati</taxon>
        <taxon>Pseudomonadota</taxon>
        <taxon>Betaproteobacteria</taxon>
        <taxon>Neisseriales</taxon>
        <taxon>Chitinibacteraceae</taxon>
        <taxon>Chitinibacter</taxon>
    </lineage>
</organism>
<accession>A0A7H9BKH2</accession>
<evidence type="ECO:0000313" key="2">
    <source>
        <dbReference type="Proteomes" id="UP000509597"/>
    </source>
</evidence>
<reference evidence="1 2" key="1">
    <citation type="submission" date="2020-07" db="EMBL/GenBank/DDBJ databases">
        <title>Complete genome sequence of Chitinibacter sp. 2T18.</title>
        <authorList>
            <person name="Bae J.-W."/>
            <person name="Choi J.-W."/>
        </authorList>
    </citation>
    <scope>NUCLEOTIDE SEQUENCE [LARGE SCALE GENOMIC DNA]</scope>
    <source>
        <strain evidence="1 2">2T18</strain>
    </source>
</reference>
<protein>
    <submittedName>
        <fullName evidence="1">DUF2917 domain-containing protein</fullName>
    </submittedName>
</protein>